<dbReference type="InterPro" id="IPR002937">
    <property type="entry name" value="Amino_oxidase"/>
</dbReference>
<dbReference type="PANTHER" id="PTHR10742">
    <property type="entry name" value="FLAVIN MONOAMINE OXIDASE"/>
    <property type="match status" value="1"/>
</dbReference>
<gene>
    <name evidence="3" type="ORF">EDD31_1759</name>
</gene>
<dbReference type="AlphaFoldDB" id="A0A3N2BDR6"/>
<sequence>MVTIPTDAPRTPTSTTASAPAGTEAPPSRSERDRVTIFGPDFPFSYDDWLAHPGGIGSVPESAHGTEVAVVGGGIAGLVAAYELMRLGLKPVIYEASRLGGRLRSEPFDLERPEIVAELGGMRFPISSAAFFHYVDLLGLDSKPFPNPLTPAADSTVVDLGGETFYAEALEDLPPLFAEVAAAWDGALETGMNLSGLQQAIRDRNATRLKEIWNAIVPVWDDRSFYEFVASAPEFQRLSYRHREVFGQVGFGTGGWDSDFANSMLEILRVVVTECDSNQELIVGGVEQLPRGLWHRPVDDAAHWPAGTSLASLHGGEPRGAVAALRRTEDGRIAVTEAGERAAAGPDAPGEPTGVTRTYDAVLATCQTWLLSTEIDCDESLFSQDLWMALDRTRYMQSSKTFVQVDRPFWKDIDPETGRRRLSMTLTDRLTRGTYLFDNGPDKPGVICLSYAWMSDALKMLPHTPERRAELALGALEKIYPDVDIRSHIIGDPIAISWEADPYFLGAFKGALPGHYRYNVRMYSHFVQRELPAAERGIFLAGDDVSFTPAWAEGAVQTALNAVWGIMDHFGGASHPDNPGPGDVYDELGPMELPE</sequence>
<dbReference type="Proteomes" id="UP000280668">
    <property type="component" value="Unassembled WGS sequence"/>
</dbReference>
<comment type="caution">
    <text evidence="3">The sequence shown here is derived from an EMBL/GenBank/DDBJ whole genome shotgun (WGS) entry which is preliminary data.</text>
</comment>
<dbReference type="SUPFAM" id="SSF54373">
    <property type="entry name" value="FAD-linked reductases, C-terminal domain"/>
    <property type="match status" value="1"/>
</dbReference>
<dbReference type="SUPFAM" id="SSF51905">
    <property type="entry name" value="FAD/NAD(P)-binding domain"/>
    <property type="match status" value="1"/>
</dbReference>
<dbReference type="Gene3D" id="1.10.405.40">
    <property type="match status" value="1"/>
</dbReference>
<dbReference type="GO" id="GO:0009063">
    <property type="term" value="P:amino acid catabolic process"/>
    <property type="evidence" value="ECO:0007669"/>
    <property type="project" value="TreeGrafter"/>
</dbReference>
<dbReference type="Gene3D" id="3.50.50.60">
    <property type="entry name" value="FAD/NAD(P)-binding domain"/>
    <property type="match status" value="1"/>
</dbReference>
<dbReference type="InterPro" id="IPR036188">
    <property type="entry name" value="FAD/NAD-bd_sf"/>
</dbReference>
<protein>
    <submittedName>
        <fullName evidence="3">Lysine 2-monooxygenase</fullName>
    </submittedName>
</protein>
<proteinExistence type="predicted"/>
<keyword evidence="4" id="KW-1185">Reference proteome</keyword>
<dbReference type="EMBL" id="RKHK01000001">
    <property type="protein sequence ID" value="ROR73382.1"/>
    <property type="molecule type" value="Genomic_DNA"/>
</dbReference>
<dbReference type="Pfam" id="PF01593">
    <property type="entry name" value="Amino_oxidase"/>
    <property type="match status" value="1"/>
</dbReference>
<feature type="region of interest" description="Disordered" evidence="1">
    <location>
        <begin position="1"/>
        <end position="34"/>
    </location>
</feature>
<accession>A0A3N2BDR6</accession>
<feature type="domain" description="Amine oxidase" evidence="2">
    <location>
        <begin position="75"/>
        <end position="566"/>
    </location>
</feature>
<feature type="region of interest" description="Disordered" evidence="1">
    <location>
        <begin position="574"/>
        <end position="595"/>
    </location>
</feature>
<keyword evidence="3" id="KW-0503">Monooxygenase</keyword>
<dbReference type="Gene3D" id="3.90.660.10">
    <property type="match status" value="1"/>
</dbReference>
<name>A0A3N2BDR6_9MICO</name>
<feature type="compositionally biased region" description="Low complexity" evidence="1">
    <location>
        <begin position="1"/>
        <end position="28"/>
    </location>
</feature>
<dbReference type="RefSeq" id="WP_245991084.1">
    <property type="nucleotide sequence ID" value="NZ_RKHK01000001.1"/>
</dbReference>
<dbReference type="PANTHER" id="PTHR10742:SF342">
    <property type="entry name" value="AMINE OXIDASE"/>
    <property type="match status" value="1"/>
</dbReference>
<dbReference type="GO" id="GO:0001716">
    <property type="term" value="F:L-amino-acid oxidase activity"/>
    <property type="evidence" value="ECO:0007669"/>
    <property type="project" value="TreeGrafter"/>
</dbReference>
<dbReference type="GO" id="GO:0004497">
    <property type="term" value="F:monooxygenase activity"/>
    <property type="evidence" value="ECO:0007669"/>
    <property type="project" value="UniProtKB-KW"/>
</dbReference>
<keyword evidence="3" id="KW-0560">Oxidoreductase</keyword>
<reference evidence="3 4" key="1">
    <citation type="submission" date="2018-11" db="EMBL/GenBank/DDBJ databases">
        <title>Sequencing the genomes of 1000 actinobacteria strains.</title>
        <authorList>
            <person name="Klenk H.-P."/>
        </authorList>
    </citation>
    <scope>NUCLEOTIDE SEQUENCE [LARGE SCALE GENOMIC DNA]</scope>
    <source>
        <strain evidence="3 4">DSM 11294</strain>
    </source>
</reference>
<dbReference type="InterPro" id="IPR050281">
    <property type="entry name" value="Flavin_monoamine_oxidase"/>
</dbReference>
<evidence type="ECO:0000313" key="4">
    <source>
        <dbReference type="Proteomes" id="UP000280668"/>
    </source>
</evidence>
<evidence type="ECO:0000256" key="1">
    <source>
        <dbReference type="SAM" id="MobiDB-lite"/>
    </source>
</evidence>
<evidence type="ECO:0000313" key="3">
    <source>
        <dbReference type="EMBL" id="ROR73382.1"/>
    </source>
</evidence>
<evidence type="ECO:0000259" key="2">
    <source>
        <dbReference type="Pfam" id="PF01593"/>
    </source>
</evidence>
<organism evidence="3 4">
    <name type="scientific">Bogoriella caseilytica</name>
    <dbReference type="NCBI Taxonomy" id="56055"/>
    <lineage>
        <taxon>Bacteria</taxon>
        <taxon>Bacillati</taxon>
        <taxon>Actinomycetota</taxon>
        <taxon>Actinomycetes</taxon>
        <taxon>Micrococcales</taxon>
        <taxon>Bogoriellaceae</taxon>
        <taxon>Bogoriella</taxon>
    </lineage>
</organism>